<evidence type="ECO:0000313" key="4">
    <source>
        <dbReference type="EMBL" id="KAL2842277.1"/>
    </source>
</evidence>
<accession>A0ABR4JT64</accession>
<dbReference type="SUPFAM" id="SSF53383">
    <property type="entry name" value="PLP-dependent transferases"/>
    <property type="match status" value="1"/>
</dbReference>
<dbReference type="NCBIfam" id="NF005685">
    <property type="entry name" value="PRK07483.1"/>
    <property type="match status" value="1"/>
</dbReference>
<dbReference type="EMBL" id="JBFXLR010000052">
    <property type="protein sequence ID" value="KAL2842277.1"/>
    <property type="molecule type" value="Genomic_DNA"/>
</dbReference>
<dbReference type="InterPro" id="IPR015421">
    <property type="entry name" value="PyrdxlP-dep_Trfase_major"/>
</dbReference>
<evidence type="ECO:0000313" key="5">
    <source>
        <dbReference type="Proteomes" id="UP001610444"/>
    </source>
</evidence>
<dbReference type="Pfam" id="PF00202">
    <property type="entry name" value="Aminotran_3"/>
    <property type="match status" value="1"/>
</dbReference>
<keyword evidence="4" id="KW-0808">Transferase</keyword>
<organism evidence="4 5">
    <name type="scientific">Aspergillus pseudodeflectus</name>
    <dbReference type="NCBI Taxonomy" id="176178"/>
    <lineage>
        <taxon>Eukaryota</taxon>
        <taxon>Fungi</taxon>
        <taxon>Dikarya</taxon>
        <taxon>Ascomycota</taxon>
        <taxon>Pezizomycotina</taxon>
        <taxon>Eurotiomycetes</taxon>
        <taxon>Eurotiomycetidae</taxon>
        <taxon>Eurotiales</taxon>
        <taxon>Aspergillaceae</taxon>
        <taxon>Aspergillus</taxon>
        <taxon>Aspergillus subgen. Nidulantes</taxon>
    </lineage>
</organism>
<dbReference type="PANTHER" id="PTHR43094">
    <property type="entry name" value="AMINOTRANSFERASE"/>
    <property type="match status" value="1"/>
</dbReference>
<protein>
    <submittedName>
        <fullName evidence="4">Pyridoxal phosphate-dependent transferase</fullName>
    </submittedName>
</protein>
<gene>
    <name evidence="4" type="ORF">BJX68DRAFT_244864</name>
</gene>
<dbReference type="Gene3D" id="3.40.640.10">
    <property type="entry name" value="Type I PLP-dependent aspartate aminotransferase-like (Major domain)"/>
    <property type="match status" value="1"/>
</dbReference>
<evidence type="ECO:0000256" key="3">
    <source>
        <dbReference type="RuleBase" id="RU003560"/>
    </source>
</evidence>
<dbReference type="GO" id="GO:0016740">
    <property type="term" value="F:transferase activity"/>
    <property type="evidence" value="ECO:0007669"/>
    <property type="project" value="UniProtKB-KW"/>
</dbReference>
<comment type="similarity">
    <text evidence="1 3">Belongs to the class-III pyridoxal-phosphate-dependent aminotransferase family.</text>
</comment>
<reference evidence="4 5" key="1">
    <citation type="submission" date="2024-07" db="EMBL/GenBank/DDBJ databases">
        <title>Section-level genome sequencing and comparative genomics of Aspergillus sections Usti and Cavernicolus.</title>
        <authorList>
            <consortium name="Lawrence Berkeley National Laboratory"/>
            <person name="Nybo J.L."/>
            <person name="Vesth T.C."/>
            <person name="Theobald S."/>
            <person name="Frisvad J.C."/>
            <person name="Larsen T.O."/>
            <person name="Kjaerboelling I."/>
            <person name="Rothschild-Mancinelli K."/>
            <person name="Lyhne E.K."/>
            <person name="Kogle M.E."/>
            <person name="Barry K."/>
            <person name="Clum A."/>
            <person name="Na H."/>
            <person name="Ledsgaard L."/>
            <person name="Lin J."/>
            <person name="Lipzen A."/>
            <person name="Kuo A."/>
            <person name="Riley R."/>
            <person name="Mondo S."/>
            <person name="LaButti K."/>
            <person name="Haridas S."/>
            <person name="Pangalinan J."/>
            <person name="Salamov A.A."/>
            <person name="Simmons B.A."/>
            <person name="Magnuson J.K."/>
            <person name="Chen J."/>
            <person name="Drula E."/>
            <person name="Henrissat B."/>
            <person name="Wiebenga A."/>
            <person name="Lubbers R.J."/>
            <person name="Gomes A.C."/>
            <person name="Macurrencykelacurrency M.R."/>
            <person name="Stajich J."/>
            <person name="Grigoriev I.V."/>
            <person name="Mortensen U.H."/>
            <person name="De vries R.P."/>
            <person name="Baker S.E."/>
            <person name="Andersen M.R."/>
        </authorList>
    </citation>
    <scope>NUCLEOTIDE SEQUENCE [LARGE SCALE GENOMIC DNA]</scope>
    <source>
        <strain evidence="4 5">CBS 756.74</strain>
    </source>
</reference>
<evidence type="ECO:0000256" key="1">
    <source>
        <dbReference type="ARBA" id="ARBA00008954"/>
    </source>
</evidence>
<sequence>MIVNRRPKRPSRYPAHSNGRRFARVAVDPNNARSALRHRRIDNGLDVVIGLCIRRGLIKAALISPLPPSPTSFIPTTAILIHPEQSTPIAIAETKMPPSLLYPKITTPTPSIIHSSGNYLTTSDGRRIFDASGGAAVACLGHNDPRVKEAIVAQLDQTAYVYSPFFTVPAAEEIASFLAESTGGKMERVFVVSSGTEAIEAALKMARQYYTELSEPQWQRTRFIARRQSYHGNTLGSLATGGHKVRRAIYEPILATNVSHVSPCYPYRDMKEDETEEAYVTRLAEELEAEFQRVGPETVCAFVAETMSGTTLGCVPAVPGYFKAIKAVCDRHGALLILDEVMSGMGRTGTLHAWEQEDVVPDLQTVAKGLGAGYAPIGALLVGSRVVNALTKGTGSFLHSQTYQGHPAACAAAVAVQRIIRDDNLLEIVRVQGEYLGALLKERLGPHKNVGDIRGRGLFWALEFVKDRTTKEPFPAADGIAQKVHRTGLEKEHCISMIPGSGVADGVNGDIVQIAPAYNVSREDIEVIVQRVVGVINAVFGEE</sequence>
<dbReference type="InterPro" id="IPR015424">
    <property type="entry name" value="PyrdxlP-dep_Trfase"/>
</dbReference>
<dbReference type="Gene3D" id="3.90.1150.10">
    <property type="entry name" value="Aspartate Aminotransferase, domain 1"/>
    <property type="match status" value="1"/>
</dbReference>
<keyword evidence="2 3" id="KW-0663">Pyridoxal phosphate</keyword>
<comment type="caution">
    <text evidence="4">The sequence shown here is derived from an EMBL/GenBank/DDBJ whole genome shotgun (WGS) entry which is preliminary data.</text>
</comment>
<name>A0ABR4JT64_9EURO</name>
<dbReference type="PANTHER" id="PTHR43094:SF1">
    <property type="entry name" value="AMINOTRANSFERASE CLASS-III"/>
    <property type="match status" value="1"/>
</dbReference>
<evidence type="ECO:0000256" key="2">
    <source>
        <dbReference type="ARBA" id="ARBA00022898"/>
    </source>
</evidence>
<proteinExistence type="inferred from homology"/>
<dbReference type="InterPro" id="IPR005814">
    <property type="entry name" value="Aminotrans_3"/>
</dbReference>
<dbReference type="GeneID" id="98156555"/>
<dbReference type="Proteomes" id="UP001610444">
    <property type="component" value="Unassembled WGS sequence"/>
</dbReference>
<dbReference type="CDD" id="cd00610">
    <property type="entry name" value="OAT_like"/>
    <property type="match status" value="1"/>
</dbReference>
<dbReference type="InterPro" id="IPR015422">
    <property type="entry name" value="PyrdxlP-dep_Trfase_small"/>
</dbReference>
<dbReference type="RefSeq" id="XP_070894992.1">
    <property type="nucleotide sequence ID" value="XM_071041391.1"/>
</dbReference>
<keyword evidence="5" id="KW-1185">Reference proteome</keyword>